<sequence length="363" mass="41599" precursor="true">MMLQRHLSRTRLLLGSLALLVFLTSHCNLLTNQACAQDTVQVYILAGQSNMEGKAKNSLFDHQASAPETKEFFAHLRDGEKWLEMDDVFINYLNRNGHLTLGYGSRDRTGIEYEFGYRMGKQHKDPVLLIKTCWGGHSLYKKFRSPSNPVPDSVLKQDLEQQVKNVQRNNEKKDRNDPAPTADEVRQQYGDSYRMMVDEVTNTLKELDTRFPELAGKKTNIAGFVWFQGWNDQYNGAETEYDHNLRMLVDDIRKEWKKPKLPVVIAVMGQNMSQEAKGAMKVIQDAQIGVAESDEYKDSVRAVRTAVLVDKAAEELYPNWRQNFEKWEKTGSDFAYHYMGSAIWMTRIGGHCADAMIELVGKD</sequence>
<gene>
    <name evidence="5" type="ORF">SV7mr_12880</name>
</gene>
<keyword evidence="6" id="KW-1185">Reference proteome</keyword>
<dbReference type="SUPFAM" id="SSF52266">
    <property type="entry name" value="SGNH hydrolase"/>
    <property type="match status" value="1"/>
</dbReference>
<dbReference type="EMBL" id="CP036272">
    <property type="protein sequence ID" value="QDT58787.1"/>
    <property type="molecule type" value="Genomic_DNA"/>
</dbReference>
<feature type="signal peptide" evidence="3">
    <location>
        <begin position="1"/>
        <end position="36"/>
    </location>
</feature>
<accession>A0A517SRN1</accession>
<dbReference type="InterPro" id="IPR005181">
    <property type="entry name" value="SASA"/>
</dbReference>
<protein>
    <recommendedName>
        <fullName evidence="4">Sialate O-acetylesterase domain-containing protein</fullName>
    </recommendedName>
</protein>
<feature type="chain" id="PRO_5022030973" description="Sialate O-acetylesterase domain-containing protein" evidence="3">
    <location>
        <begin position="37"/>
        <end position="363"/>
    </location>
</feature>
<feature type="domain" description="Sialate O-acetylesterase" evidence="4">
    <location>
        <begin position="191"/>
        <end position="290"/>
    </location>
</feature>
<organism evidence="5 6">
    <name type="scientific">Stieleria bergensis</name>
    <dbReference type="NCBI Taxonomy" id="2528025"/>
    <lineage>
        <taxon>Bacteria</taxon>
        <taxon>Pseudomonadati</taxon>
        <taxon>Planctomycetota</taxon>
        <taxon>Planctomycetia</taxon>
        <taxon>Pirellulales</taxon>
        <taxon>Pirellulaceae</taxon>
        <taxon>Stieleria</taxon>
    </lineage>
</organism>
<dbReference type="PANTHER" id="PTHR31988">
    <property type="entry name" value="ESTERASE, PUTATIVE (DUF303)-RELATED"/>
    <property type="match status" value="1"/>
</dbReference>
<reference evidence="5 6" key="1">
    <citation type="submission" date="2019-02" db="EMBL/GenBank/DDBJ databases">
        <title>Deep-cultivation of Planctomycetes and their phenomic and genomic characterization uncovers novel biology.</title>
        <authorList>
            <person name="Wiegand S."/>
            <person name="Jogler M."/>
            <person name="Boedeker C."/>
            <person name="Pinto D."/>
            <person name="Vollmers J."/>
            <person name="Rivas-Marin E."/>
            <person name="Kohn T."/>
            <person name="Peeters S.H."/>
            <person name="Heuer A."/>
            <person name="Rast P."/>
            <person name="Oberbeckmann S."/>
            <person name="Bunk B."/>
            <person name="Jeske O."/>
            <person name="Meyerdierks A."/>
            <person name="Storesund J.E."/>
            <person name="Kallscheuer N."/>
            <person name="Luecker S."/>
            <person name="Lage O.M."/>
            <person name="Pohl T."/>
            <person name="Merkel B.J."/>
            <person name="Hornburger P."/>
            <person name="Mueller R.-W."/>
            <person name="Bruemmer F."/>
            <person name="Labrenz M."/>
            <person name="Spormann A.M."/>
            <person name="Op den Camp H."/>
            <person name="Overmann J."/>
            <person name="Amann R."/>
            <person name="Jetten M.S.M."/>
            <person name="Mascher T."/>
            <person name="Medema M.H."/>
            <person name="Devos D.P."/>
            <person name="Kaster A.-K."/>
            <person name="Ovreas L."/>
            <person name="Rohde M."/>
            <person name="Galperin M.Y."/>
            <person name="Jogler C."/>
        </authorList>
    </citation>
    <scope>NUCLEOTIDE SEQUENCE [LARGE SCALE GENOMIC DNA]</scope>
    <source>
        <strain evidence="5 6">SV_7m_r</strain>
    </source>
</reference>
<proteinExistence type="predicted"/>
<dbReference type="PANTHER" id="PTHR31988:SF19">
    <property type="entry name" value="9-O-ACETYL-N-ACETYLNEURAMINIC ACID DEACETYLASE-RELATED"/>
    <property type="match status" value="1"/>
</dbReference>
<evidence type="ECO:0000313" key="5">
    <source>
        <dbReference type="EMBL" id="QDT58787.1"/>
    </source>
</evidence>
<keyword evidence="1" id="KW-0378">Hydrolase</keyword>
<feature type="region of interest" description="Disordered" evidence="2">
    <location>
        <begin position="166"/>
        <end position="186"/>
    </location>
</feature>
<evidence type="ECO:0000256" key="1">
    <source>
        <dbReference type="ARBA" id="ARBA00022801"/>
    </source>
</evidence>
<evidence type="ECO:0000259" key="4">
    <source>
        <dbReference type="Pfam" id="PF03629"/>
    </source>
</evidence>
<dbReference type="InterPro" id="IPR052940">
    <property type="entry name" value="Carb_Esterase_6"/>
</dbReference>
<evidence type="ECO:0000256" key="3">
    <source>
        <dbReference type="SAM" id="SignalP"/>
    </source>
</evidence>
<name>A0A517SRN1_9BACT</name>
<dbReference type="Proteomes" id="UP000315003">
    <property type="component" value="Chromosome"/>
</dbReference>
<dbReference type="Pfam" id="PF03629">
    <property type="entry name" value="SASA"/>
    <property type="match status" value="2"/>
</dbReference>
<feature type="domain" description="Sialate O-acetylesterase" evidence="4">
    <location>
        <begin position="40"/>
        <end position="147"/>
    </location>
</feature>
<dbReference type="AlphaFoldDB" id="A0A517SRN1"/>
<dbReference type="InterPro" id="IPR036514">
    <property type="entry name" value="SGNH_hydro_sf"/>
</dbReference>
<evidence type="ECO:0000256" key="2">
    <source>
        <dbReference type="SAM" id="MobiDB-lite"/>
    </source>
</evidence>
<evidence type="ECO:0000313" key="6">
    <source>
        <dbReference type="Proteomes" id="UP000315003"/>
    </source>
</evidence>
<dbReference type="GO" id="GO:0016788">
    <property type="term" value="F:hydrolase activity, acting on ester bonds"/>
    <property type="evidence" value="ECO:0007669"/>
    <property type="project" value="UniProtKB-ARBA"/>
</dbReference>
<dbReference type="Gene3D" id="3.40.50.1110">
    <property type="entry name" value="SGNH hydrolase"/>
    <property type="match status" value="1"/>
</dbReference>
<keyword evidence="3" id="KW-0732">Signal</keyword>